<protein>
    <recommendedName>
        <fullName evidence="3">Lipoprotein</fullName>
    </recommendedName>
</protein>
<dbReference type="PROSITE" id="PS51257">
    <property type="entry name" value="PROKAR_LIPOPROTEIN"/>
    <property type="match status" value="1"/>
</dbReference>
<comment type="caution">
    <text evidence="1">The sequence shown here is derived from an EMBL/GenBank/DDBJ whole genome shotgun (WGS) entry which is preliminary data.</text>
</comment>
<dbReference type="OrthoDB" id="7632289at2"/>
<accession>A0A399RR85</accession>
<proteinExistence type="predicted"/>
<evidence type="ECO:0000313" key="2">
    <source>
        <dbReference type="Proteomes" id="UP000266385"/>
    </source>
</evidence>
<organism evidence="1 2">
    <name type="scientific">Henriciella mobilis</name>
    <dbReference type="NCBI Taxonomy" id="2305467"/>
    <lineage>
        <taxon>Bacteria</taxon>
        <taxon>Pseudomonadati</taxon>
        <taxon>Pseudomonadota</taxon>
        <taxon>Alphaproteobacteria</taxon>
        <taxon>Hyphomonadales</taxon>
        <taxon>Hyphomonadaceae</taxon>
        <taxon>Henriciella</taxon>
    </lineage>
</organism>
<name>A0A399RR85_9PROT</name>
<sequence length="110" mass="11864">MAADWRLILLAGLAATACSKPLTKTEQLAEACFMDQMGTRQMCSCMASAASERLDPDVFDMFVTMGTAAPGDDTEDTRRARETAANMTPAQQAQMQAFMTAAVELCGLRM</sequence>
<dbReference type="EMBL" id="QWFX01000005">
    <property type="protein sequence ID" value="RIJ32372.1"/>
    <property type="molecule type" value="Genomic_DNA"/>
</dbReference>
<dbReference type="AlphaFoldDB" id="A0A399RR85"/>
<evidence type="ECO:0000313" key="1">
    <source>
        <dbReference type="EMBL" id="RIJ32372.1"/>
    </source>
</evidence>
<evidence type="ECO:0008006" key="3">
    <source>
        <dbReference type="Google" id="ProtNLM"/>
    </source>
</evidence>
<gene>
    <name evidence="1" type="ORF">D1223_00455</name>
</gene>
<reference evidence="1 2" key="1">
    <citation type="submission" date="2018-08" db="EMBL/GenBank/DDBJ databases">
        <title>Henriciella mobilis sp. nov., isolated from seawater.</title>
        <authorList>
            <person name="Cheng H."/>
            <person name="Wu Y.-H."/>
            <person name="Xu X.-W."/>
            <person name="Guo L.-L."/>
        </authorList>
    </citation>
    <scope>NUCLEOTIDE SEQUENCE [LARGE SCALE GENOMIC DNA]</scope>
    <source>
        <strain evidence="1 2">JN25</strain>
    </source>
</reference>
<keyword evidence="2" id="KW-1185">Reference proteome</keyword>
<dbReference type="Proteomes" id="UP000266385">
    <property type="component" value="Unassembled WGS sequence"/>
</dbReference>
<dbReference type="RefSeq" id="WP_119374453.1">
    <property type="nucleotide sequence ID" value="NZ_QWFX01000005.1"/>
</dbReference>